<sequence length="147" mass="16270">MFMSGSLECSLINSLSDRAVHIHDRLYLGGSHNIRGFQWNSIGPRVDSSALGGAASYAAILHIYRPLVPADMLFAHMFIANGSIASIRSKDRFNDMINAQRITAGLGLVFVFRNLIRFEMNYCIPCRYVPGDFCSPGLYFGAGINFL</sequence>
<feature type="domain" description="Bacterial surface antigen (D15)" evidence="3">
    <location>
        <begin position="7"/>
        <end position="146"/>
    </location>
</feature>
<comment type="subcellular location">
    <subcellularLocation>
        <location evidence="1">Membrane</location>
    </subcellularLocation>
</comment>
<dbReference type="InterPro" id="IPR000184">
    <property type="entry name" value="Bac_surfAg_D15"/>
</dbReference>
<gene>
    <name evidence="4" type="ORF">ASIM_LOCUS7763</name>
</gene>
<reference evidence="6" key="1">
    <citation type="submission" date="2017-02" db="UniProtKB">
        <authorList>
            <consortium name="WormBaseParasite"/>
        </authorList>
    </citation>
    <scope>IDENTIFICATION</scope>
</reference>
<keyword evidence="5" id="KW-1185">Reference proteome</keyword>
<dbReference type="AlphaFoldDB" id="A0A0M3JK29"/>
<proteinExistence type="predicted"/>
<dbReference type="Gene3D" id="2.40.160.50">
    <property type="entry name" value="membrane protein fhac: a member of the omp85/tpsb transporter family"/>
    <property type="match status" value="1"/>
</dbReference>
<accession>A0A0M3JK29</accession>
<dbReference type="Proteomes" id="UP000267096">
    <property type="component" value="Unassembled WGS sequence"/>
</dbReference>
<evidence type="ECO:0000313" key="4">
    <source>
        <dbReference type="EMBL" id="VDK30001.1"/>
    </source>
</evidence>
<organism evidence="6">
    <name type="scientific">Anisakis simplex</name>
    <name type="common">Herring worm</name>
    <dbReference type="NCBI Taxonomy" id="6269"/>
    <lineage>
        <taxon>Eukaryota</taxon>
        <taxon>Metazoa</taxon>
        <taxon>Ecdysozoa</taxon>
        <taxon>Nematoda</taxon>
        <taxon>Chromadorea</taxon>
        <taxon>Rhabditida</taxon>
        <taxon>Spirurina</taxon>
        <taxon>Ascaridomorpha</taxon>
        <taxon>Ascaridoidea</taxon>
        <taxon>Anisakidae</taxon>
        <taxon>Anisakis</taxon>
        <taxon>Anisakis simplex complex</taxon>
    </lineage>
</organism>
<dbReference type="WBParaSite" id="ASIM_0000800101-mRNA-1">
    <property type="protein sequence ID" value="ASIM_0000800101-mRNA-1"/>
    <property type="gene ID" value="ASIM_0000800101"/>
</dbReference>
<dbReference type="Pfam" id="PF01103">
    <property type="entry name" value="Omp85"/>
    <property type="match status" value="1"/>
</dbReference>
<evidence type="ECO:0000313" key="6">
    <source>
        <dbReference type="WBParaSite" id="ASIM_0000800101-mRNA-1"/>
    </source>
</evidence>
<protein>
    <submittedName>
        <fullName evidence="6">SAM50-like protein gop-3 (inferred by orthology to a C. elegans protein)</fullName>
    </submittedName>
</protein>
<dbReference type="GO" id="GO:0019867">
    <property type="term" value="C:outer membrane"/>
    <property type="evidence" value="ECO:0007669"/>
    <property type="project" value="InterPro"/>
</dbReference>
<evidence type="ECO:0000313" key="5">
    <source>
        <dbReference type="Proteomes" id="UP000267096"/>
    </source>
</evidence>
<evidence type="ECO:0000256" key="1">
    <source>
        <dbReference type="ARBA" id="ARBA00004370"/>
    </source>
</evidence>
<evidence type="ECO:0000259" key="3">
    <source>
        <dbReference type="Pfam" id="PF01103"/>
    </source>
</evidence>
<name>A0A0M3JK29_ANISI</name>
<dbReference type="OrthoDB" id="1724197at2759"/>
<reference evidence="4 5" key="2">
    <citation type="submission" date="2018-11" db="EMBL/GenBank/DDBJ databases">
        <authorList>
            <consortium name="Pathogen Informatics"/>
        </authorList>
    </citation>
    <scope>NUCLEOTIDE SEQUENCE [LARGE SCALE GENOMIC DNA]</scope>
</reference>
<dbReference type="EMBL" id="UYRR01019511">
    <property type="protein sequence ID" value="VDK30001.1"/>
    <property type="molecule type" value="Genomic_DNA"/>
</dbReference>
<keyword evidence="2" id="KW-0472">Membrane</keyword>
<evidence type="ECO:0000256" key="2">
    <source>
        <dbReference type="ARBA" id="ARBA00023136"/>
    </source>
</evidence>